<reference evidence="3 4" key="1">
    <citation type="submission" date="2024-09" db="EMBL/GenBank/DDBJ databases">
        <authorList>
            <person name="Sun Q."/>
            <person name="Mori K."/>
        </authorList>
    </citation>
    <scope>NUCLEOTIDE SEQUENCE [LARGE SCALE GENOMIC DNA]</scope>
    <source>
        <strain evidence="3 4">CCM 7759</strain>
    </source>
</reference>
<dbReference type="InterPro" id="IPR051396">
    <property type="entry name" value="Bact_Antivir_Def_Nuclease"/>
</dbReference>
<comment type="caution">
    <text evidence="3">The sequence shown here is derived from an EMBL/GenBank/DDBJ whole genome shotgun (WGS) entry which is preliminary data.</text>
</comment>
<dbReference type="InterPro" id="IPR027417">
    <property type="entry name" value="P-loop_NTPase"/>
</dbReference>
<organism evidence="3 4">
    <name type="scientific">Paenibacillus chartarius</name>
    <dbReference type="NCBI Taxonomy" id="747481"/>
    <lineage>
        <taxon>Bacteria</taxon>
        <taxon>Bacillati</taxon>
        <taxon>Bacillota</taxon>
        <taxon>Bacilli</taxon>
        <taxon>Bacillales</taxon>
        <taxon>Paenibacillaceae</taxon>
        <taxon>Paenibacillus</taxon>
    </lineage>
</organism>
<keyword evidence="3" id="KW-0540">Nuclease</keyword>
<evidence type="ECO:0000313" key="4">
    <source>
        <dbReference type="Proteomes" id="UP001589776"/>
    </source>
</evidence>
<dbReference type="Gene3D" id="3.40.50.300">
    <property type="entry name" value="P-loop containing nucleotide triphosphate hydrolases"/>
    <property type="match status" value="1"/>
</dbReference>
<dbReference type="CDD" id="cd00267">
    <property type="entry name" value="ABC_ATPase"/>
    <property type="match status" value="1"/>
</dbReference>
<dbReference type="Pfam" id="PF13175">
    <property type="entry name" value="AAA_15"/>
    <property type="match status" value="1"/>
</dbReference>
<evidence type="ECO:0000313" key="3">
    <source>
        <dbReference type="EMBL" id="MFC0212429.1"/>
    </source>
</evidence>
<dbReference type="Pfam" id="PF20469">
    <property type="entry name" value="OLD-like_TOPRIM"/>
    <property type="match status" value="1"/>
</dbReference>
<evidence type="ECO:0000259" key="1">
    <source>
        <dbReference type="Pfam" id="PF13175"/>
    </source>
</evidence>
<dbReference type="GO" id="GO:0004519">
    <property type="term" value="F:endonuclease activity"/>
    <property type="evidence" value="ECO:0007669"/>
    <property type="project" value="UniProtKB-KW"/>
</dbReference>
<name>A0ABV6DIE9_9BACL</name>
<accession>A0ABV6DIE9</accession>
<dbReference type="SUPFAM" id="SSF52540">
    <property type="entry name" value="P-loop containing nucleoside triphosphate hydrolases"/>
    <property type="match status" value="1"/>
</dbReference>
<protein>
    <submittedName>
        <fullName evidence="3">ATP-dependent endonuclease</fullName>
    </submittedName>
</protein>
<keyword evidence="4" id="KW-1185">Reference proteome</keyword>
<dbReference type="EMBL" id="JBHLWN010000031">
    <property type="protein sequence ID" value="MFC0212429.1"/>
    <property type="molecule type" value="Genomic_DNA"/>
</dbReference>
<sequence>MLIRYIRVTNFRGIDHFEAVMNKNLLSIVGQNDVGKSSVLRAICIFLDKEKMLIEDFPNDEPTKQCKIEIHFESTTVTDVSDDNSLIKLKRTFEVQNGRIASKQFIYKQLSLPSEEELNDYKILKQVAKTLGIEVPSRKPSESDITQIKETVINKGNQHLSFDWYEDDWGDIGDRLPEVIFIPASQDHLSEQKMTSDSSLFGRLFRVGLRKWLNADPESKDAISTVNQRIEHINKIFIDKVEEKLKEQLPLAENLNQKIDPLDVSKGFSFTMTVKDAQGIETALNHRGSGLQRSVLVAVIRAQTEINKMIEELASGSNTDETTYVRPTLYIFEEPEAFLHLSAQKELFYSLKDLADAGNQIIITTHSTLFIDESNRDDIVLLTRSNGHTTSLQHLPDEDIREHLGERIKISELLTGKVCCLVEGISDKHAFESWADRLGLNYKRDGVHFISMDGCRQLDYYANVKILLDFNVPFRIILDRDSHGETQPEARKKELEQKYPKLRNGYIKILTKGELENYFCLDTVASVLKIERHMINDTDYITDPKKALREATQIAIAQGLTARRYREGEHSREISSKMPLEKLDDEIKGIIMELAELSGNNNRILEHFRTAIAEAAAN</sequence>
<dbReference type="Proteomes" id="UP001589776">
    <property type="component" value="Unassembled WGS sequence"/>
</dbReference>
<evidence type="ECO:0000259" key="2">
    <source>
        <dbReference type="Pfam" id="PF20469"/>
    </source>
</evidence>
<keyword evidence="3" id="KW-0255">Endonuclease</keyword>
<dbReference type="InterPro" id="IPR034139">
    <property type="entry name" value="TOPRIM_OLD"/>
</dbReference>
<keyword evidence="3" id="KW-0378">Hydrolase</keyword>
<dbReference type="RefSeq" id="WP_377469589.1">
    <property type="nucleotide sequence ID" value="NZ_JBHLWN010000031.1"/>
</dbReference>
<gene>
    <name evidence="3" type="ORF">ACFFK0_08135</name>
</gene>
<feature type="domain" description="OLD protein-like TOPRIM" evidence="2">
    <location>
        <begin position="419"/>
        <end position="481"/>
    </location>
</feature>
<dbReference type="PANTHER" id="PTHR43581:SF4">
    <property type="entry name" value="ATP_GTP PHOSPHATASE"/>
    <property type="match status" value="1"/>
</dbReference>
<feature type="domain" description="Endonuclease GajA/Old nuclease/RecF-like AAA" evidence="1">
    <location>
        <begin position="1"/>
        <end position="371"/>
    </location>
</feature>
<dbReference type="InterPro" id="IPR041685">
    <property type="entry name" value="AAA_GajA/Old/RecF-like"/>
</dbReference>
<dbReference type="PANTHER" id="PTHR43581">
    <property type="entry name" value="ATP/GTP PHOSPHATASE"/>
    <property type="match status" value="1"/>
</dbReference>
<proteinExistence type="predicted"/>